<keyword evidence="3 6" id="KW-0812">Transmembrane</keyword>
<feature type="transmembrane region" description="Helical" evidence="6">
    <location>
        <begin position="175"/>
        <end position="192"/>
    </location>
</feature>
<feature type="transmembrane region" description="Helical" evidence="6">
    <location>
        <begin position="92"/>
        <end position="112"/>
    </location>
</feature>
<feature type="transmembrane region" description="Helical" evidence="6">
    <location>
        <begin position="119"/>
        <end position="138"/>
    </location>
</feature>
<feature type="transmembrane region" description="Helical" evidence="6">
    <location>
        <begin position="144"/>
        <end position="163"/>
    </location>
</feature>
<feature type="domain" description="EamA" evidence="7">
    <location>
        <begin position="145"/>
        <end position="276"/>
    </location>
</feature>
<proteinExistence type="inferred from homology"/>
<dbReference type="InterPro" id="IPR050638">
    <property type="entry name" value="AA-Vitamin_Transporters"/>
</dbReference>
<dbReference type="Pfam" id="PF00892">
    <property type="entry name" value="EamA"/>
    <property type="match status" value="1"/>
</dbReference>
<evidence type="ECO:0000313" key="8">
    <source>
        <dbReference type="EMBL" id="MCX2525282.1"/>
    </source>
</evidence>
<evidence type="ECO:0000256" key="6">
    <source>
        <dbReference type="SAM" id="Phobius"/>
    </source>
</evidence>
<feature type="transmembrane region" description="Helical" evidence="6">
    <location>
        <begin position="7"/>
        <end position="28"/>
    </location>
</feature>
<keyword evidence="5 6" id="KW-0472">Membrane</keyword>
<evidence type="ECO:0000313" key="9">
    <source>
        <dbReference type="Proteomes" id="UP001165678"/>
    </source>
</evidence>
<keyword evidence="4 6" id="KW-1133">Transmembrane helix</keyword>
<feature type="transmembrane region" description="Helical" evidence="6">
    <location>
        <begin position="67"/>
        <end position="86"/>
    </location>
</feature>
<dbReference type="EMBL" id="JAPIVE010000004">
    <property type="protein sequence ID" value="MCX2525282.1"/>
    <property type="molecule type" value="Genomic_DNA"/>
</dbReference>
<dbReference type="Proteomes" id="UP001165678">
    <property type="component" value="Unassembled WGS sequence"/>
</dbReference>
<keyword evidence="9" id="KW-1185">Reference proteome</keyword>
<evidence type="ECO:0000256" key="5">
    <source>
        <dbReference type="ARBA" id="ARBA00023136"/>
    </source>
</evidence>
<dbReference type="RefSeq" id="WP_250938335.1">
    <property type="nucleotide sequence ID" value="NZ_JAMLJK010000002.1"/>
</dbReference>
<evidence type="ECO:0000256" key="4">
    <source>
        <dbReference type="ARBA" id="ARBA00022989"/>
    </source>
</evidence>
<comment type="similarity">
    <text evidence="2">Belongs to the EamA transporter family.</text>
</comment>
<feature type="transmembrane region" description="Helical" evidence="6">
    <location>
        <begin position="204"/>
        <end position="222"/>
    </location>
</feature>
<dbReference type="InterPro" id="IPR037185">
    <property type="entry name" value="EmrE-like"/>
</dbReference>
<dbReference type="AlphaFoldDB" id="A0AA41ZIC7"/>
<feature type="transmembrane region" description="Helical" evidence="6">
    <location>
        <begin position="34"/>
        <end position="55"/>
    </location>
</feature>
<comment type="subcellular location">
    <subcellularLocation>
        <location evidence="1">Membrane</location>
        <topology evidence="1">Multi-pass membrane protein</topology>
    </subcellularLocation>
</comment>
<organism evidence="8 9">
    <name type="scientific">Larsenimonas rhizosphaerae</name>
    <dbReference type="NCBI Taxonomy" id="2944682"/>
    <lineage>
        <taxon>Bacteria</taxon>
        <taxon>Pseudomonadati</taxon>
        <taxon>Pseudomonadota</taxon>
        <taxon>Gammaproteobacteria</taxon>
        <taxon>Oceanospirillales</taxon>
        <taxon>Halomonadaceae</taxon>
        <taxon>Larsenimonas</taxon>
    </lineage>
</organism>
<protein>
    <submittedName>
        <fullName evidence="8">EamA family transporter</fullName>
    </submittedName>
</protein>
<name>A0AA41ZIC7_9GAMM</name>
<reference evidence="8" key="1">
    <citation type="submission" date="2022-11" db="EMBL/GenBank/DDBJ databases">
        <title>Larsenimonas rhizosphaerae sp. nov., isolated from a tidal mudflat.</title>
        <authorList>
            <person name="Lee S.D."/>
            <person name="Kim I.S."/>
        </authorList>
    </citation>
    <scope>NUCLEOTIDE SEQUENCE</scope>
    <source>
        <strain evidence="8">GH2-1</strain>
    </source>
</reference>
<evidence type="ECO:0000259" key="7">
    <source>
        <dbReference type="Pfam" id="PF00892"/>
    </source>
</evidence>
<evidence type="ECO:0000256" key="2">
    <source>
        <dbReference type="ARBA" id="ARBA00007362"/>
    </source>
</evidence>
<accession>A0AA41ZIC7</accession>
<sequence>MSVQRLPLWPIGLLFISITSIQGGAALAKQLFPLIGAPGTTAIRLLMAAAMLLLVLRPWRRPISARVWKAMMIYGVALGCMNYMLYQAIERIPLGIAVALEFTGPLAVAILSSRRWLDALWVGLALVGIVMIMPHSGVDHDLDLVGVAFALGAGVCWALYIWFGQRIGTDLGPEGTAIGVTIAALVIAPLGIYQSGPGMFSLEVLPLAALVAIMSTALPYSLEMIALKHLPTTTFGTLMSLEPAVAALSGLLFLGELLTLVQWLAIVSIMVASIGTTLTHRPADQAWEAAPAPD</sequence>
<dbReference type="PANTHER" id="PTHR32322">
    <property type="entry name" value="INNER MEMBRANE TRANSPORTER"/>
    <property type="match status" value="1"/>
</dbReference>
<dbReference type="SUPFAM" id="SSF103481">
    <property type="entry name" value="Multidrug resistance efflux transporter EmrE"/>
    <property type="match status" value="2"/>
</dbReference>
<comment type="caution">
    <text evidence="8">The sequence shown here is derived from an EMBL/GenBank/DDBJ whole genome shotgun (WGS) entry which is preliminary data.</text>
</comment>
<evidence type="ECO:0000256" key="1">
    <source>
        <dbReference type="ARBA" id="ARBA00004141"/>
    </source>
</evidence>
<dbReference type="PANTHER" id="PTHR32322:SF2">
    <property type="entry name" value="EAMA DOMAIN-CONTAINING PROTEIN"/>
    <property type="match status" value="1"/>
</dbReference>
<evidence type="ECO:0000256" key="3">
    <source>
        <dbReference type="ARBA" id="ARBA00022692"/>
    </source>
</evidence>
<gene>
    <name evidence="8" type="ORF">OQ287_13630</name>
</gene>
<dbReference type="GO" id="GO:0016020">
    <property type="term" value="C:membrane"/>
    <property type="evidence" value="ECO:0007669"/>
    <property type="project" value="UniProtKB-SubCell"/>
</dbReference>
<dbReference type="InterPro" id="IPR000620">
    <property type="entry name" value="EamA_dom"/>
</dbReference>